<organism evidence="3 4">
    <name type="scientific">Lasiodiplodia hormozganensis</name>
    <dbReference type="NCBI Taxonomy" id="869390"/>
    <lineage>
        <taxon>Eukaryota</taxon>
        <taxon>Fungi</taxon>
        <taxon>Dikarya</taxon>
        <taxon>Ascomycota</taxon>
        <taxon>Pezizomycotina</taxon>
        <taxon>Dothideomycetes</taxon>
        <taxon>Dothideomycetes incertae sedis</taxon>
        <taxon>Botryosphaeriales</taxon>
        <taxon>Botryosphaeriaceae</taxon>
        <taxon>Lasiodiplodia</taxon>
    </lineage>
</organism>
<protein>
    <recommendedName>
        <fullName evidence="2">Plasmid pRiA4b Orf3-like domain-containing protein</fullName>
    </recommendedName>
</protein>
<name>A0AA39TQY9_9PEZI</name>
<comment type="caution">
    <text evidence="3">The sequence shown here is derived from an EMBL/GenBank/DDBJ whole genome shotgun (WGS) entry which is preliminary data.</text>
</comment>
<proteinExistence type="predicted"/>
<feature type="compositionally biased region" description="Polar residues" evidence="1">
    <location>
        <begin position="1"/>
        <end position="23"/>
    </location>
</feature>
<dbReference type="SUPFAM" id="SSF159941">
    <property type="entry name" value="MM3350-like"/>
    <property type="match status" value="1"/>
</dbReference>
<evidence type="ECO:0000313" key="4">
    <source>
        <dbReference type="Proteomes" id="UP001175001"/>
    </source>
</evidence>
<evidence type="ECO:0000259" key="2">
    <source>
        <dbReference type="Pfam" id="PF07929"/>
    </source>
</evidence>
<dbReference type="Pfam" id="PF07929">
    <property type="entry name" value="PRiA4_ORF3"/>
    <property type="match status" value="1"/>
</dbReference>
<dbReference type="InterPro" id="IPR012912">
    <property type="entry name" value="Plasmid_pRiA4b_Orf3-like"/>
</dbReference>
<accession>A0AA39TQY9</accession>
<feature type="region of interest" description="Disordered" evidence="1">
    <location>
        <begin position="1"/>
        <end position="24"/>
    </location>
</feature>
<sequence>MSNGHNTNLSASTGSPNTSNQTLIPRLRPDDSYYIEVGPIGTANPAVSRTLCVPATLRFDQLHTVIQIAFDLRSDPYYQFNISHKWSWPDEDSAVANEHYFDHMQRDIEYFANFVPSTAWKRARTRMADGALIHNSFWGIGRNEAGQPIDYLYVYGANPNAEHGGWVWRITVLRRGRFHNIRSSVHVPKLGFTQRTFCAGGTGHTIAENCKGPDHWERLKVACRAGSRNEHTYRSMDSGWVLRDEDDKLRRWFEKDCINGHSLYPDGLNPDSWDISDVNARLRENRRLPRRLRSRVVRMSRRMVEQFSGERVEEWGGLSWREAWRGA</sequence>
<gene>
    <name evidence="3" type="ORF">DIS24_g12206</name>
</gene>
<evidence type="ECO:0000313" key="3">
    <source>
        <dbReference type="EMBL" id="KAK0609842.1"/>
    </source>
</evidence>
<feature type="domain" description="Plasmid pRiA4b Orf3-like" evidence="2">
    <location>
        <begin position="43"/>
        <end position="88"/>
    </location>
</feature>
<dbReference type="AlphaFoldDB" id="A0AA39TQY9"/>
<dbReference type="InterPro" id="IPR024047">
    <property type="entry name" value="MM3350-like_sf"/>
</dbReference>
<evidence type="ECO:0000256" key="1">
    <source>
        <dbReference type="SAM" id="MobiDB-lite"/>
    </source>
</evidence>
<dbReference type="EMBL" id="JAUJDW010000235">
    <property type="protein sequence ID" value="KAK0609842.1"/>
    <property type="molecule type" value="Genomic_DNA"/>
</dbReference>
<dbReference type="Proteomes" id="UP001175001">
    <property type="component" value="Unassembled WGS sequence"/>
</dbReference>
<reference evidence="3" key="1">
    <citation type="submission" date="2023-06" db="EMBL/GenBank/DDBJ databases">
        <title>Multi-omics analyses reveal the molecular pathogenesis toolkit of Lasiodiplodia hormozganensis, a cross-kingdom pathogen.</title>
        <authorList>
            <person name="Felix C."/>
            <person name="Meneses R."/>
            <person name="Goncalves M.F.M."/>
            <person name="Tilleman L."/>
            <person name="Duarte A.S."/>
            <person name="Jorrin-Novo J.V."/>
            <person name="Van De Peer Y."/>
            <person name="Deforce D."/>
            <person name="Van Nieuwerburgh F."/>
            <person name="Esteves A.C."/>
            <person name="Alves A."/>
        </authorList>
    </citation>
    <scope>NUCLEOTIDE SEQUENCE</scope>
    <source>
        <strain evidence="3">CBS 339.90</strain>
    </source>
</reference>
<keyword evidence="4" id="KW-1185">Reference proteome</keyword>
<dbReference type="Gene3D" id="3.10.290.30">
    <property type="entry name" value="MM3350-like"/>
    <property type="match status" value="1"/>
</dbReference>